<dbReference type="Proteomes" id="UP001344888">
    <property type="component" value="Unassembled WGS sequence"/>
</dbReference>
<dbReference type="EMBL" id="JARSFG010000014">
    <property type="protein sequence ID" value="MEC1178890.1"/>
    <property type="molecule type" value="Genomic_DNA"/>
</dbReference>
<dbReference type="RefSeq" id="WP_326123372.1">
    <property type="nucleotide sequence ID" value="NZ_JARSFG010000014.1"/>
</dbReference>
<organism evidence="1 2">
    <name type="scientific">Metasolibacillus meyeri</name>
    <dbReference type="NCBI Taxonomy" id="1071052"/>
    <lineage>
        <taxon>Bacteria</taxon>
        <taxon>Bacillati</taxon>
        <taxon>Bacillota</taxon>
        <taxon>Bacilli</taxon>
        <taxon>Bacillales</taxon>
        <taxon>Caryophanaceae</taxon>
        <taxon>Metasolibacillus</taxon>
    </lineage>
</organism>
<proteinExistence type="predicted"/>
<name>A0AAW9NN71_9BACL</name>
<evidence type="ECO:0000313" key="2">
    <source>
        <dbReference type="Proteomes" id="UP001344888"/>
    </source>
</evidence>
<comment type="caution">
    <text evidence="1">The sequence shown here is derived from an EMBL/GenBank/DDBJ whole genome shotgun (WGS) entry which is preliminary data.</text>
</comment>
<dbReference type="AlphaFoldDB" id="A0AAW9NN71"/>
<evidence type="ECO:0000313" key="1">
    <source>
        <dbReference type="EMBL" id="MEC1178890.1"/>
    </source>
</evidence>
<reference evidence="1 2" key="1">
    <citation type="submission" date="2023-03" db="EMBL/GenBank/DDBJ databases">
        <title>Bacillus Genome Sequencing.</title>
        <authorList>
            <person name="Dunlap C."/>
        </authorList>
    </citation>
    <scope>NUCLEOTIDE SEQUENCE [LARGE SCALE GENOMIC DNA]</scope>
    <source>
        <strain evidence="1 2">B-59205</strain>
    </source>
</reference>
<sequence length="188" mass="21221">MRLPQIQIQTTDIQMKWKIHDPVQRIRQPRAEQTISQPPATVEIRTTPSNLQIDSSDARRDLGYLPTGEMIKRYAQEGRQEMLKGLSRRVREGRQMMLSAGKGQEGAVIQQIAKQNTGPKRPGPYNIKFVPSIGSVKIKYTPATVDVNITRNEPKIDVKVNKPIHDYTPGKVTGTMTQRPRVDIDVIG</sequence>
<protein>
    <submittedName>
        <fullName evidence="1">DUF6470 family protein</fullName>
    </submittedName>
</protein>
<gene>
    <name evidence="1" type="ORF">P9B03_10375</name>
</gene>
<dbReference type="Pfam" id="PF20074">
    <property type="entry name" value="DUF6470"/>
    <property type="match status" value="1"/>
</dbReference>
<dbReference type="InterPro" id="IPR045527">
    <property type="entry name" value="DUF6470"/>
</dbReference>
<keyword evidence="2" id="KW-1185">Reference proteome</keyword>
<accession>A0AAW9NN71</accession>